<evidence type="ECO:0000256" key="11">
    <source>
        <dbReference type="ARBA" id="ARBA00083107"/>
    </source>
</evidence>
<feature type="binding site" evidence="12">
    <location>
        <begin position="250"/>
        <end position="254"/>
    </location>
    <ligand>
        <name>FAD</name>
        <dbReference type="ChEBI" id="CHEBI:57692"/>
    </ligand>
</feature>
<dbReference type="InterPro" id="IPR006050">
    <property type="entry name" value="DNA_photolyase_N"/>
</dbReference>
<dbReference type="PROSITE" id="PS00394">
    <property type="entry name" value="DNA_PHOTOLYASES_1_1"/>
    <property type="match status" value="1"/>
</dbReference>
<dbReference type="InterPro" id="IPR018394">
    <property type="entry name" value="DNA_photolyase_1_CS_C"/>
</dbReference>
<dbReference type="PROSITE" id="PS00691">
    <property type="entry name" value="DNA_PHOTOLYASES_1_2"/>
    <property type="match status" value="1"/>
</dbReference>
<keyword evidence="16" id="KW-0456">Lyase</keyword>
<dbReference type="AlphaFoldDB" id="A0A178K2L0"/>
<evidence type="ECO:0000256" key="4">
    <source>
        <dbReference type="ARBA" id="ARBA00014046"/>
    </source>
</evidence>
<evidence type="ECO:0000256" key="5">
    <source>
        <dbReference type="ARBA" id="ARBA00022630"/>
    </source>
</evidence>
<evidence type="ECO:0000313" key="17">
    <source>
        <dbReference type="Proteomes" id="UP000078503"/>
    </source>
</evidence>
<dbReference type="GO" id="GO:0000719">
    <property type="term" value="P:photoreactive repair"/>
    <property type="evidence" value="ECO:0007669"/>
    <property type="project" value="UniProtKB-ARBA"/>
</dbReference>
<proteinExistence type="inferred from homology"/>
<dbReference type="InterPro" id="IPR005101">
    <property type="entry name" value="Cryptochr/Photolyase_FAD-bd"/>
</dbReference>
<evidence type="ECO:0000256" key="13">
    <source>
        <dbReference type="PIRSR" id="PIRSR602081-2"/>
    </source>
</evidence>
<comment type="function">
    <text evidence="10">Involved in repair of UV radiation-induced DNA damage. Catalyzes the light-dependent monomerization (300-600 nm) of cyclobutyl pyrimidine dimers (in cis-syn configuration), which are formed between adjacent bases on the same DNA strand upon exposure to ultraviolet radiation.</text>
</comment>
<dbReference type="Gene3D" id="1.10.579.10">
    <property type="entry name" value="DNA Cyclobutane Dipyrimidine Photolyase, subunit A, domain 3"/>
    <property type="match status" value="1"/>
</dbReference>
<dbReference type="GO" id="GO:0071949">
    <property type="term" value="F:FAD binding"/>
    <property type="evidence" value="ECO:0007669"/>
    <property type="project" value="TreeGrafter"/>
</dbReference>
<dbReference type="InterPro" id="IPR014729">
    <property type="entry name" value="Rossmann-like_a/b/a_fold"/>
</dbReference>
<feature type="site" description="Electron transfer via tryptophanyl radical" evidence="13">
    <location>
        <position position="377"/>
    </location>
</feature>
<feature type="site" description="Electron transfer via tryptophanyl radical" evidence="13">
    <location>
        <position position="400"/>
    </location>
</feature>
<keyword evidence="6 12" id="KW-0274">FAD</keyword>
<evidence type="ECO:0000256" key="7">
    <source>
        <dbReference type="ARBA" id="ARBA00022991"/>
    </source>
</evidence>
<dbReference type="InterPro" id="IPR036134">
    <property type="entry name" value="Crypto/Photolyase_FAD-like_sf"/>
</dbReference>
<comment type="similarity">
    <text evidence="2">Belongs to the DNA photolyase class-1 family.</text>
</comment>
<dbReference type="GO" id="GO:0003904">
    <property type="term" value="F:deoxyribodipyrimidine photo-lyase activity"/>
    <property type="evidence" value="ECO:0007669"/>
    <property type="project" value="UniProtKB-EC"/>
</dbReference>
<dbReference type="PANTHER" id="PTHR11455:SF9">
    <property type="entry name" value="CRYPTOCHROME CIRCADIAN CLOCK 5 ISOFORM X1"/>
    <property type="match status" value="1"/>
</dbReference>
<organism evidence="16 17">
    <name type="scientific">Photobacterium jeanii</name>
    <dbReference type="NCBI Taxonomy" id="858640"/>
    <lineage>
        <taxon>Bacteria</taxon>
        <taxon>Pseudomonadati</taxon>
        <taxon>Pseudomonadota</taxon>
        <taxon>Gammaproteobacteria</taxon>
        <taxon>Vibrionales</taxon>
        <taxon>Vibrionaceae</taxon>
        <taxon>Photobacterium</taxon>
    </lineage>
</organism>
<evidence type="ECO:0000313" key="16">
    <source>
        <dbReference type="EMBL" id="OAN11548.1"/>
    </source>
</evidence>
<evidence type="ECO:0000256" key="8">
    <source>
        <dbReference type="ARBA" id="ARBA00031671"/>
    </source>
</evidence>
<dbReference type="NCBIfam" id="NF007955">
    <property type="entry name" value="PRK10674.1"/>
    <property type="match status" value="1"/>
</dbReference>
<evidence type="ECO:0000256" key="3">
    <source>
        <dbReference type="ARBA" id="ARBA00013149"/>
    </source>
</evidence>
<dbReference type="EMBL" id="LVHF01000033">
    <property type="protein sequence ID" value="OAN11548.1"/>
    <property type="molecule type" value="Genomic_DNA"/>
</dbReference>
<reference evidence="16 17" key="1">
    <citation type="submission" date="2016-03" db="EMBL/GenBank/DDBJ databases">
        <title>Photobacterium proteolyticum sp. nov. a protease producing bacterium isolated from ocean sediments of Laizhou Bay.</title>
        <authorList>
            <person name="Li Y."/>
        </authorList>
    </citation>
    <scope>NUCLEOTIDE SEQUENCE [LARGE SCALE GENOMIC DNA]</scope>
    <source>
        <strain evidence="16 17">R-40508</strain>
    </source>
</reference>
<comment type="cofactor">
    <cofactor evidence="1">
        <name>(6R)-5,10-methylene-5,6,7,8-tetrahydrofolate</name>
        <dbReference type="ChEBI" id="CHEBI:15636"/>
    </cofactor>
</comment>
<evidence type="ECO:0000256" key="2">
    <source>
        <dbReference type="ARBA" id="ARBA00005862"/>
    </source>
</evidence>
<feature type="site" description="Electron transfer via tryptophanyl radical" evidence="13">
    <location>
        <position position="324"/>
    </location>
</feature>
<keyword evidence="17" id="KW-1185">Reference proteome</keyword>
<evidence type="ECO:0000256" key="1">
    <source>
        <dbReference type="ARBA" id="ARBA00001932"/>
    </source>
</evidence>
<accession>A0A178K2L0</accession>
<protein>
    <recommendedName>
        <fullName evidence="4">Deoxyribodipyrimidine photo-lyase</fullName>
        <ecNumber evidence="3">4.1.99.3</ecNumber>
    </recommendedName>
    <alternativeName>
        <fullName evidence="8">DNA photolyase</fullName>
    </alternativeName>
    <alternativeName>
        <fullName evidence="11">Photoreactivating enzyme</fullName>
    </alternativeName>
</protein>
<evidence type="ECO:0000256" key="10">
    <source>
        <dbReference type="ARBA" id="ARBA00059220"/>
    </source>
</evidence>
<dbReference type="SUPFAM" id="SSF52425">
    <property type="entry name" value="Cryptochrome/photolyase, N-terminal domain"/>
    <property type="match status" value="1"/>
</dbReference>
<comment type="similarity">
    <text evidence="14">Belongs to the DNA photolyase family.</text>
</comment>
<dbReference type="FunFam" id="1.10.579.10:FF:000003">
    <property type="entry name" value="Deoxyribodipyrimidine photo-lyase"/>
    <property type="match status" value="1"/>
</dbReference>
<comment type="catalytic activity">
    <reaction evidence="9">
        <text>cyclobutadipyrimidine (in DNA) = 2 pyrimidine residues (in DNA).</text>
        <dbReference type="EC" id="4.1.99.3"/>
    </reaction>
</comment>
<dbReference type="InterPro" id="IPR002081">
    <property type="entry name" value="Cryptochrome/DNA_photolyase_1"/>
</dbReference>
<dbReference type="GO" id="GO:0009416">
    <property type="term" value="P:response to light stimulus"/>
    <property type="evidence" value="ECO:0007669"/>
    <property type="project" value="TreeGrafter"/>
</dbReference>
<dbReference type="Pfam" id="PF03441">
    <property type="entry name" value="FAD_binding_7"/>
    <property type="match status" value="1"/>
</dbReference>
<dbReference type="InterPro" id="IPR036155">
    <property type="entry name" value="Crypto/Photolyase_N_sf"/>
</dbReference>
<evidence type="ECO:0000259" key="15">
    <source>
        <dbReference type="PROSITE" id="PS51645"/>
    </source>
</evidence>
<feature type="binding site" evidence="12">
    <location>
        <position position="238"/>
    </location>
    <ligand>
        <name>FAD</name>
        <dbReference type="ChEBI" id="CHEBI:57692"/>
    </ligand>
</feature>
<dbReference type="Pfam" id="PF00875">
    <property type="entry name" value="DNA_photolyase"/>
    <property type="match status" value="1"/>
</dbReference>
<dbReference type="STRING" id="858640.A3K86_21720"/>
<evidence type="ECO:0000256" key="6">
    <source>
        <dbReference type="ARBA" id="ARBA00022827"/>
    </source>
</evidence>
<sequence length="492" mass="56915">MNKLVWLRNDLRVVDNTALNQACAQCQNNESVIACFIATPMQWHEHHEAPIKIDFIHRRLNELRHHFAELNIPLIVKEVADFSQVPNSISEISTEHQVDHVFCNKQYLVNEEQRDFAVGHLLAEKSIKLSVFDDDCLIPPGHVLTKQGDPFKVFTPFRKAWLNIYRDQLDVLGINLAVQAKPTPLPNTINMDFNKHEIPVFNYPAFNYPPCSSIDWAVDDEAIHQRLLTFCYEKAANYHEDRDFPAIDGTSCLSPYLAIGALSLRQCFHVLMTEFPECLEQPESGAFSWFNELVWREFYRHLMVAFPKLCCERPFHEWTQFVQWRPDDAGLKAWQQGKTGFPIVDAAMRQLKATGWMHNRLRMIVASFLTKDLLIHWQAGEQWFMSHLIDGDLASNNGGWQWAASTGTDAQPYFRVFNPTTQGQRFDPKGEFIRKWVQELKDVPDKFIHTPHLWLGAHSVNYPKPIVDHKQARLLAIDVFKQANELGKQSSL</sequence>
<evidence type="ECO:0000256" key="9">
    <source>
        <dbReference type="ARBA" id="ARBA00033999"/>
    </source>
</evidence>
<name>A0A178K2L0_9GAMM</name>
<dbReference type="RefSeq" id="WP_068336574.1">
    <property type="nucleotide sequence ID" value="NZ_LVHF01000033.1"/>
</dbReference>
<dbReference type="Proteomes" id="UP000078503">
    <property type="component" value="Unassembled WGS sequence"/>
</dbReference>
<feature type="binding site" evidence="12">
    <location>
        <begin position="390"/>
        <end position="392"/>
    </location>
    <ligand>
        <name>FAD</name>
        <dbReference type="ChEBI" id="CHEBI:57692"/>
    </ligand>
</feature>
<dbReference type="Gene3D" id="1.25.40.80">
    <property type="match status" value="1"/>
</dbReference>
<dbReference type="SUPFAM" id="SSF48173">
    <property type="entry name" value="Cryptochrome/photolyase FAD-binding domain"/>
    <property type="match status" value="1"/>
</dbReference>
<gene>
    <name evidence="16" type="ORF">A3K86_21720</name>
</gene>
<dbReference type="PROSITE" id="PS51645">
    <property type="entry name" value="PHR_CRY_ALPHA_BETA"/>
    <property type="match status" value="1"/>
</dbReference>
<dbReference type="EC" id="4.1.99.3" evidence="3"/>
<dbReference type="Gene3D" id="3.40.50.620">
    <property type="entry name" value="HUPs"/>
    <property type="match status" value="1"/>
</dbReference>
<keyword evidence="7 14" id="KW-0157">Chromophore</keyword>
<feature type="binding site" evidence="12">
    <location>
        <position position="289"/>
    </location>
    <ligand>
        <name>FAD</name>
        <dbReference type="ChEBI" id="CHEBI:57692"/>
    </ligand>
</feature>
<dbReference type="OrthoDB" id="9772484at2"/>
<dbReference type="PRINTS" id="PR00147">
    <property type="entry name" value="DNAPHOTLYASE"/>
</dbReference>
<dbReference type="PANTHER" id="PTHR11455">
    <property type="entry name" value="CRYPTOCHROME"/>
    <property type="match status" value="1"/>
</dbReference>
<dbReference type="GO" id="GO:0003677">
    <property type="term" value="F:DNA binding"/>
    <property type="evidence" value="ECO:0007669"/>
    <property type="project" value="TreeGrafter"/>
</dbReference>
<comment type="caution">
    <text evidence="16">The sequence shown here is derived from an EMBL/GenBank/DDBJ whole genome shotgun (WGS) entry which is preliminary data.</text>
</comment>
<feature type="binding site" evidence="12">
    <location>
        <begin position="292"/>
        <end position="299"/>
    </location>
    <ligand>
        <name>FAD</name>
        <dbReference type="ChEBI" id="CHEBI:57692"/>
    </ligand>
</feature>
<evidence type="ECO:0000256" key="12">
    <source>
        <dbReference type="PIRSR" id="PIRSR602081-1"/>
    </source>
</evidence>
<keyword evidence="5 12" id="KW-0285">Flavoprotein</keyword>
<feature type="domain" description="Photolyase/cryptochrome alpha/beta" evidence="15">
    <location>
        <begin position="1"/>
        <end position="137"/>
    </location>
</feature>
<evidence type="ECO:0000256" key="14">
    <source>
        <dbReference type="RuleBase" id="RU004182"/>
    </source>
</evidence>
<comment type="cofactor">
    <cofactor evidence="12">
        <name>FAD</name>
        <dbReference type="ChEBI" id="CHEBI:57692"/>
    </cofactor>
    <text evidence="12">Binds 1 FAD per subunit.</text>
</comment>